<keyword evidence="2" id="KW-1133">Transmembrane helix</keyword>
<feature type="transmembrane region" description="Helical" evidence="2">
    <location>
        <begin position="244"/>
        <end position="269"/>
    </location>
</feature>
<evidence type="ECO:0000256" key="1">
    <source>
        <dbReference type="SAM" id="MobiDB-lite"/>
    </source>
</evidence>
<keyword evidence="2" id="KW-0812">Transmembrane</keyword>
<dbReference type="AlphaFoldDB" id="A0AAE0EZJ0"/>
<evidence type="ECO:0000313" key="3">
    <source>
        <dbReference type="EMBL" id="KAK3245979.1"/>
    </source>
</evidence>
<sequence>MLQLSRPLPHLLWDQRALPKVSASEENMKLRAVDKPGQSGTQKSPRRRKKFFSEFFSFKSPAKVHEPDELPPGRCRSVGVVTSRVDAGLPTTYSVFASSSAYLGGKWSIYASLSRQLTVYMLVATGSVCWILLDAVAFIVEKLTKPLGVNYMGCIDVLEAAIESSVPEGSTTLQDLLWKKVEKAMPPITLERATNIRSCIEHYSYCSNTRRLRLAVHLVVLGAPALTGWWLLKTYSPLLRIGDLALTAGGHLVSCLGNGVKLALLPLVLAWRMVWWFRRLVVLLLAVVRYSSLPKHLGKSRNTFWLLYPNFCLFLSRAYTRLVALAQKGVLWLEPASVPARECVNRFRDVLWNKGRAGVAHSRHFLVSTGGEMEKGMRYRFGVGDRVMLRQTTENWQPGTVVLLEYREPHWLSSKTVPYQIRTDEGKLLYTPVDTDESVRPGNSVKAMSRKELEDFAAAAGHPVSGRPSKMRLMFRAAHLTPIQPTLTLRMREPAEKLSLRM</sequence>
<accession>A0AAE0EZJ0</accession>
<comment type="caution">
    <text evidence="3">The sequence shown here is derived from an EMBL/GenBank/DDBJ whole genome shotgun (WGS) entry which is preliminary data.</text>
</comment>
<proteinExistence type="predicted"/>
<keyword evidence="4" id="KW-1185">Reference proteome</keyword>
<keyword evidence="2" id="KW-0472">Membrane</keyword>
<feature type="transmembrane region" description="Helical" evidence="2">
    <location>
        <begin position="117"/>
        <end position="140"/>
    </location>
</feature>
<evidence type="ECO:0000256" key="2">
    <source>
        <dbReference type="SAM" id="Phobius"/>
    </source>
</evidence>
<dbReference type="Proteomes" id="UP001190700">
    <property type="component" value="Unassembled WGS sequence"/>
</dbReference>
<name>A0AAE0EZJ0_9CHLO</name>
<reference evidence="3 4" key="1">
    <citation type="journal article" date="2015" name="Genome Biol. Evol.">
        <title>Comparative Genomics of a Bacterivorous Green Alga Reveals Evolutionary Causalities and Consequences of Phago-Mixotrophic Mode of Nutrition.</title>
        <authorList>
            <person name="Burns J.A."/>
            <person name="Paasch A."/>
            <person name="Narechania A."/>
            <person name="Kim E."/>
        </authorList>
    </citation>
    <scope>NUCLEOTIDE SEQUENCE [LARGE SCALE GENOMIC DNA]</scope>
    <source>
        <strain evidence="3 4">PLY_AMNH</strain>
    </source>
</reference>
<gene>
    <name evidence="3" type="ORF">CYMTET_44473</name>
</gene>
<feature type="transmembrane region" description="Helical" evidence="2">
    <location>
        <begin position="214"/>
        <end position="232"/>
    </location>
</feature>
<evidence type="ECO:0008006" key="5">
    <source>
        <dbReference type="Google" id="ProtNLM"/>
    </source>
</evidence>
<organism evidence="3 4">
    <name type="scientific">Cymbomonas tetramitiformis</name>
    <dbReference type="NCBI Taxonomy" id="36881"/>
    <lineage>
        <taxon>Eukaryota</taxon>
        <taxon>Viridiplantae</taxon>
        <taxon>Chlorophyta</taxon>
        <taxon>Pyramimonadophyceae</taxon>
        <taxon>Pyramimonadales</taxon>
        <taxon>Pyramimonadaceae</taxon>
        <taxon>Cymbomonas</taxon>
    </lineage>
</organism>
<protein>
    <recommendedName>
        <fullName evidence="5">Transmembrane protein</fullName>
    </recommendedName>
</protein>
<feature type="region of interest" description="Disordered" evidence="1">
    <location>
        <begin position="27"/>
        <end position="47"/>
    </location>
</feature>
<dbReference type="EMBL" id="LGRX02030214">
    <property type="protein sequence ID" value="KAK3245979.1"/>
    <property type="molecule type" value="Genomic_DNA"/>
</dbReference>
<evidence type="ECO:0000313" key="4">
    <source>
        <dbReference type="Proteomes" id="UP001190700"/>
    </source>
</evidence>